<evidence type="ECO:0000313" key="1">
    <source>
        <dbReference type="EMBL" id="AOT59793.1"/>
    </source>
</evidence>
<dbReference type="STRING" id="285473.A4G23_02648"/>
<reference evidence="1 2" key="1">
    <citation type="submission" date="2016-09" db="EMBL/GenBank/DDBJ databases">
        <title>Streptomyces rubrolavendulae MJM4426 Genome sequencing and assembly.</title>
        <authorList>
            <person name="Kim J.-G."/>
        </authorList>
    </citation>
    <scope>NUCLEOTIDE SEQUENCE [LARGE SCALE GENOMIC DNA]</scope>
    <source>
        <strain evidence="1 2">MJM4426</strain>
    </source>
</reference>
<name>A0A1D8G2X4_9ACTN</name>
<organism evidence="1 2">
    <name type="scientific">Streptomyces rubrolavendulae</name>
    <dbReference type="NCBI Taxonomy" id="285473"/>
    <lineage>
        <taxon>Bacteria</taxon>
        <taxon>Bacillati</taxon>
        <taxon>Actinomycetota</taxon>
        <taxon>Actinomycetes</taxon>
        <taxon>Kitasatosporales</taxon>
        <taxon>Streptomycetaceae</taxon>
        <taxon>Streptomyces</taxon>
    </lineage>
</organism>
<protein>
    <submittedName>
        <fullName evidence="1">Uncharacterized protein</fullName>
    </submittedName>
</protein>
<evidence type="ECO:0000313" key="2">
    <source>
        <dbReference type="Proteomes" id="UP000095349"/>
    </source>
</evidence>
<proteinExistence type="predicted"/>
<sequence length="59" mass="6336">MDDAVHLSPPGREPVPVEGCATCAELAARREVDRRAGDLSAVSDRNVHIRRHPHRGAAG</sequence>
<keyword evidence="2" id="KW-1185">Reference proteome</keyword>
<dbReference type="KEGG" id="srn:A4G23_02648"/>
<dbReference type="EMBL" id="CP017316">
    <property type="protein sequence ID" value="AOT59793.1"/>
    <property type="molecule type" value="Genomic_DNA"/>
</dbReference>
<dbReference type="Proteomes" id="UP000095349">
    <property type="component" value="Chromosome"/>
</dbReference>
<accession>A0A1D8G2X4</accession>
<gene>
    <name evidence="1" type="ORF">A4G23_02648</name>
</gene>
<dbReference type="AlphaFoldDB" id="A0A1D8G2X4"/>